<accession>A0A6A6E1C6</accession>
<keyword evidence="2" id="KW-0812">Transmembrane</keyword>
<evidence type="ECO:0000313" key="4">
    <source>
        <dbReference type="EMBL" id="KAF2183706.1"/>
    </source>
</evidence>
<dbReference type="Proteomes" id="UP000800200">
    <property type="component" value="Unassembled WGS sequence"/>
</dbReference>
<evidence type="ECO:0000256" key="1">
    <source>
        <dbReference type="SAM" id="MobiDB-lite"/>
    </source>
</evidence>
<evidence type="ECO:0000256" key="2">
    <source>
        <dbReference type="SAM" id="Phobius"/>
    </source>
</evidence>
<dbReference type="Pfam" id="PF00069">
    <property type="entry name" value="Pkinase"/>
    <property type="match status" value="1"/>
</dbReference>
<dbReference type="InterPro" id="IPR000719">
    <property type="entry name" value="Prot_kinase_dom"/>
</dbReference>
<protein>
    <recommendedName>
        <fullName evidence="3">Protein kinase domain-containing protein</fullName>
    </recommendedName>
</protein>
<organism evidence="4 5">
    <name type="scientific">Zopfia rhizophila CBS 207.26</name>
    <dbReference type="NCBI Taxonomy" id="1314779"/>
    <lineage>
        <taxon>Eukaryota</taxon>
        <taxon>Fungi</taxon>
        <taxon>Dikarya</taxon>
        <taxon>Ascomycota</taxon>
        <taxon>Pezizomycotina</taxon>
        <taxon>Dothideomycetes</taxon>
        <taxon>Dothideomycetes incertae sedis</taxon>
        <taxon>Zopfiaceae</taxon>
        <taxon>Zopfia</taxon>
    </lineage>
</organism>
<proteinExistence type="predicted"/>
<feature type="compositionally biased region" description="Polar residues" evidence="1">
    <location>
        <begin position="7"/>
        <end position="34"/>
    </location>
</feature>
<feature type="region of interest" description="Disordered" evidence="1">
    <location>
        <begin position="1"/>
        <end position="50"/>
    </location>
</feature>
<dbReference type="SMART" id="SM00220">
    <property type="entry name" value="S_TKc"/>
    <property type="match status" value="1"/>
</dbReference>
<dbReference type="OrthoDB" id="626167at2759"/>
<dbReference type="EMBL" id="ML994641">
    <property type="protein sequence ID" value="KAF2183706.1"/>
    <property type="molecule type" value="Genomic_DNA"/>
</dbReference>
<dbReference type="InterPro" id="IPR008271">
    <property type="entry name" value="Ser/Thr_kinase_AS"/>
</dbReference>
<dbReference type="AlphaFoldDB" id="A0A6A6E1C6"/>
<feature type="transmembrane region" description="Helical" evidence="2">
    <location>
        <begin position="1196"/>
        <end position="1218"/>
    </location>
</feature>
<reference evidence="4" key="1">
    <citation type="journal article" date="2020" name="Stud. Mycol.">
        <title>101 Dothideomycetes genomes: a test case for predicting lifestyles and emergence of pathogens.</title>
        <authorList>
            <person name="Haridas S."/>
            <person name="Albert R."/>
            <person name="Binder M."/>
            <person name="Bloem J."/>
            <person name="Labutti K."/>
            <person name="Salamov A."/>
            <person name="Andreopoulos B."/>
            <person name="Baker S."/>
            <person name="Barry K."/>
            <person name="Bills G."/>
            <person name="Bluhm B."/>
            <person name="Cannon C."/>
            <person name="Castanera R."/>
            <person name="Culley D."/>
            <person name="Daum C."/>
            <person name="Ezra D."/>
            <person name="Gonzalez J."/>
            <person name="Henrissat B."/>
            <person name="Kuo A."/>
            <person name="Liang C."/>
            <person name="Lipzen A."/>
            <person name="Lutzoni F."/>
            <person name="Magnuson J."/>
            <person name="Mondo S."/>
            <person name="Nolan M."/>
            <person name="Ohm R."/>
            <person name="Pangilinan J."/>
            <person name="Park H.-J."/>
            <person name="Ramirez L."/>
            <person name="Alfaro M."/>
            <person name="Sun H."/>
            <person name="Tritt A."/>
            <person name="Yoshinaga Y."/>
            <person name="Zwiers L.-H."/>
            <person name="Turgeon B."/>
            <person name="Goodwin S."/>
            <person name="Spatafora J."/>
            <person name="Crous P."/>
            <person name="Grigoriev I."/>
        </authorList>
    </citation>
    <scope>NUCLEOTIDE SEQUENCE</scope>
    <source>
        <strain evidence="4">CBS 207.26</strain>
    </source>
</reference>
<feature type="transmembrane region" description="Helical" evidence="2">
    <location>
        <begin position="1170"/>
        <end position="1190"/>
    </location>
</feature>
<keyword evidence="5" id="KW-1185">Reference proteome</keyword>
<keyword evidence="2" id="KW-0472">Membrane</keyword>
<dbReference type="GO" id="GO:0005524">
    <property type="term" value="F:ATP binding"/>
    <property type="evidence" value="ECO:0007669"/>
    <property type="project" value="InterPro"/>
</dbReference>
<dbReference type="PROSITE" id="PS50011">
    <property type="entry name" value="PROTEIN_KINASE_DOM"/>
    <property type="match status" value="1"/>
</dbReference>
<evidence type="ECO:0000259" key="3">
    <source>
        <dbReference type="PROSITE" id="PS50011"/>
    </source>
</evidence>
<keyword evidence="2" id="KW-1133">Transmembrane helix</keyword>
<dbReference type="PROSITE" id="PS00108">
    <property type="entry name" value="PROTEIN_KINASE_ST"/>
    <property type="match status" value="1"/>
</dbReference>
<feature type="transmembrane region" description="Helical" evidence="2">
    <location>
        <begin position="1078"/>
        <end position="1101"/>
    </location>
</feature>
<dbReference type="InterPro" id="IPR011009">
    <property type="entry name" value="Kinase-like_dom_sf"/>
</dbReference>
<evidence type="ECO:0000313" key="5">
    <source>
        <dbReference type="Proteomes" id="UP000800200"/>
    </source>
</evidence>
<dbReference type="SUPFAM" id="SSF56112">
    <property type="entry name" value="Protein kinase-like (PK-like)"/>
    <property type="match status" value="1"/>
</dbReference>
<feature type="region of interest" description="Disordered" evidence="1">
    <location>
        <begin position="354"/>
        <end position="376"/>
    </location>
</feature>
<feature type="domain" description="Protein kinase" evidence="3">
    <location>
        <begin position="140"/>
        <end position="506"/>
    </location>
</feature>
<dbReference type="Gene3D" id="1.10.510.10">
    <property type="entry name" value="Transferase(Phosphotransferase) domain 1"/>
    <property type="match status" value="1"/>
</dbReference>
<gene>
    <name evidence="4" type="ORF">K469DRAFT_206577</name>
</gene>
<feature type="transmembrane region" description="Helical" evidence="2">
    <location>
        <begin position="1137"/>
        <end position="1158"/>
    </location>
</feature>
<sequence length="1237" mass="141040">MAEVTDPTETSQLLGNSSSAQPDYNTTAIDPSQADNERNDSGFSEDPCIGPLSNIKKYRRTKTLSNRLSTSAQQRSFRDQSYSYKQSWLQSLKRQSRLLSVDASSRISKPSREPLVIFKDLLDLLLFHNVPGPMLFRLREEFNTLLGYGRTFQTFGVSEPRILNALTQVGNVLNRRRDKPQADERPLEGLEKKLKSLQAVAVKRSYADSPVYGNIDAAFSAESSTRAFGQQLYFVEREIENLCHPRIRGHPNIVRLLGWGLCLDTLEDPRADSPRIPLLIVERAHSSLTAFIKDYPIRGDTITTYEIYRKICLDVGRGIEAIHDLGLIHGDVKLDNILLFSKDGKRTAKLSDFGLTSAAGPEPGTRDTPEYKGTPRWTPPPGSACYQLDQLYQFDLFAYGLVVWCAFTGRTRSPMPPDEAINGGPFSPDELYDTAIQSLANSKWNSDDEMSQNIFDWCSESDQNRLKKVLRCCLHNDSRFWRRRPWKFFDKKKYPTVGPVIGNATLLIDLSQYFRRGKAQCMRRVATAEDKCGAVVNNVWKPVKHFASNISAQVLKHPIAIVRTLLSSLFADRSLVIRAPRSSTRRKQIEEISRQFRDSLNLSLDATSIAFLVHGIDAPCLSYKLLLQELETAISRLPPPKQAERLSIPRGEIQRLNDHTYALARICSRIPLCCFKHSAYDGNLVAQALQRDCNFSTLVWLCRGDVGNFQVSNLDVRTLTYWLSLVRPPQRTRTRSSDTLSRFILLCERGCRINRRVAGQQKSVLRVMLEVLGPRSQEGEYFLQFLVQLQKYAAGPESAASMPHPLRYFLTGQGIPDHLGEPPMEETAEYWTTALHECVKIPYYAAVEALVFAGFEVNSLDGQARTASQYAYELQPISRDDQRRKAILLEKDRILGLLRQHPTKVWEPGSLGDRSSQTTLPLGWDVHHIEGIYNDLVPFPEDIEVFQDRHFGSVTLKKPRFSFFSDQRLALGFRKVNIPGQTYYMDLLRFIIRQSTLPDPAMPIEWIFLDTWYEEEAARNDAVHVIRVYNRPMADGQNNRPIIVAYRRFTSSVSRRLHWMFPKFMGFIVSIPQVLNKFFGIGAGILTAIIRIPFVLFKGLFAMLIRSCLSRAFNILSVFVPLSCVAYARNWHYEYKIIFSLLALMYISDMIRIALAYLQGPQTDKFHGQDLFSTMCSVHLEVFIGALLIQRNVPQLFFPLLIGSLLWNMQFVSLYQLFMNYILTMHAAIVLQTDQLL</sequence>
<dbReference type="PANTHER" id="PTHR24359:SF1">
    <property type="entry name" value="INHIBITOR OF NUCLEAR FACTOR KAPPA-B KINASE EPSILON SUBUNIT HOMOLOG 1-RELATED"/>
    <property type="match status" value="1"/>
</dbReference>
<dbReference type="GO" id="GO:0004674">
    <property type="term" value="F:protein serine/threonine kinase activity"/>
    <property type="evidence" value="ECO:0007669"/>
    <property type="project" value="TreeGrafter"/>
</dbReference>
<dbReference type="PANTHER" id="PTHR24359">
    <property type="entry name" value="SERINE/THREONINE-PROTEIN KINASE SBK1"/>
    <property type="match status" value="1"/>
</dbReference>
<name>A0A6A6E1C6_9PEZI</name>